<feature type="transmembrane region" description="Helical" evidence="14">
    <location>
        <begin position="6"/>
        <end position="29"/>
    </location>
</feature>
<feature type="compositionally biased region" description="Acidic residues" evidence="13">
    <location>
        <begin position="177"/>
        <end position="191"/>
    </location>
</feature>
<evidence type="ECO:0000313" key="16">
    <source>
        <dbReference type="Proteomes" id="UP000018468"/>
    </source>
</evidence>
<dbReference type="eggNOG" id="ENOG502QWUP">
    <property type="taxonomic scope" value="Eukaryota"/>
</dbReference>
<dbReference type="GO" id="GO:0008017">
    <property type="term" value="F:microtubule binding"/>
    <property type="evidence" value="ECO:0000318"/>
    <property type="project" value="GO_Central"/>
</dbReference>
<evidence type="ECO:0000256" key="1">
    <source>
        <dbReference type="ARBA" id="ARBA00004123"/>
    </source>
</evidence>
<dbReference type="PANTHER" id="PTHR16056">
    <property type="entry name" value="REGULATOR OF MICROTUBULE DYNAMICS PROTEIN"/>
    <property type="match status" value="1"/>
</dbReference>
<keyword evidence="12" id="KW-0539">Nucleus</keyword>
<evidence type="ECO:0000256" key="11">
    <source>
        <dbReference type="ARBA" id="ARBA00023212"/>
    </source>
</evidence>
<evidence type="ECO:0000256" key="10">
    <source>
        <dbReference type="ARBA" id="ARBA00023136"/>
    </source>
</evidence>
<evidence type="ECO:0000256" key="12">
    <source>
        <dbReference type="ARBA" id="ARBA00023242"/>
    </source>
</evidence>
<evidence type="ECO:0000256" key="9">
    <source>
        <dbReference type="ARBA" id="ARBA00023128"/>
    </source>
</evidence>
<dbReference type="EMBL" id="AHAT01019034">
    <property type="status" value="NOT_ANNOTATED_CDS"/>
    <property type="molecule type" value="Genomic_DNA"/>
</dbReference>
<sequence length="454" mass="50817">VMGKLGTNTLVVLSLGATAGAGLIIYFICNERKKRKVRKLRLENNSTHALHRTDGPTGVHSTTQALDITDRGVLPEQQGELWSRLDAVLHCVAELRAEVADLRNGLQGIADQIVQDVKFSVEESQKAARKRRIFLPRERTDSMSSSSIYFSASAGPASAYDGESEGGYTTANAESDYNGETDKDTDEEDESCATVRTLRRDSLCLDDDEPSSQLDFELPSDELSLLLAQSDRLHSGAKEEKAEGFHLLLTNKPLYGDSKEFQWRLARSYNDMCEITEDKEERKSYAEQGREEAEAALLKDDQSAECHKWFAVLTGITSHYEGIHGRLKSGHIFKEHKTDLASFRNINFYTPLLMTRWCFQVSSLGWLEKKAAAALYESPPVATVQEALENFLKAEELSPGFSKAVRVYIAKCYRDLGNSTEVKKWVELASEMPNMSYEVINSTSLEETLEALRE</sequence>
<dbReference type="InParanoid" id="W5N4T6"/>
<dbReference type="GO" id="GO:0005634">
    <property type="term" value="C:nucleus"/>
    <property type="evidence" value="ECO:0007669"/>
    <property type="project" value="UniProtKB-SubCell"/>
</dbReference>
<reference evidence="15" key="2">
    <citation type="submission" date="2025-08" db="UniProtKB">
        <authorList>
            <consortium name="Ensembl"/>
        </authorList>
    </citation>
    <scope>IDENTIFICATION</scope>
</reference>
<name>W5N4T6_LEPOC</name>
<keyword evidence="6" id="KW-1000">Mitochondrion outer membrane</keyword>
<reference evidence="15" key="3">
    <citation type="submission" date="2025-09" db="UniProtKB">
        <authorList>
            <consortium name="Ensembl"/>
        </authorList>
    </citation>
    <scope>IDENTIFICATION</scope>
</reference>
<dbReference type="InterPro" id="IPR049039">
    <property type="entry name" value="RMD1-3_a_helical_rpt"/>
</dbReference>
<protein>
    <submittedName>
        <fullName evidence="15">Regulator of microtubule dynamics 3</fullName>
    </submittedName>
</protein>
<dbReference type="EMBL" id="AHAT01019031">
    <property type="status" value="NOT_ANNOTATED_CDS"/>
    <property type="molecule type" value="Genomic_DNA"/>
</dbReference>
<evidence type="ECO:0000256" key="13">
    <source>
        <dbReference type="SAM" id="MobiDB-lite"/>
    </source>
</evidence>
<proteinExistence type="predicted"/>
<dbReference type="Bgee" id="ENSLOCG00000012713">
    <property type="expression patterns" value="Expressed in ovary and 12 other cell types or tissues"/>
</dbReference>
<dbReference type="GO" id="GO:0005737">
    <property type="term" value="C:cytoplasm"/>
    <property type="evidence" value="ECO:0000318"/>
    <property type="project" value="GO_Central"/>
</dbReference>
<dbReference type="STRING" id="7918.ENSLOCP00000015645"/>
<evidence type="ECO:0000256" key="8">
    <source>
        <dbReference type="ARBA" id="ARBA00023054"/>
    </source>
</evidence>
<keyword evidence="5 14" id="KW-0812">Transmembrane</keyword>
<evidence type="ECO:0000256" key="14">
    <source>
        <dbReference type="SAM" id="Phobius"/>
    </source>
</evidence>
<evidence type="ECO:0000256" key="2">
    <source>
        <dbReference type="ARBA" id="ARBA00004572"/>
    </source>
</evidence>
<dbReference type="EMBL" id="AHAT01019033">
    <property type="status" value="NOT_ANNOTATED_CDS"/>
    <property type="molecule type" value="Genomic_DNA"/>
</dbReference>
<dbReference type="PANTHER" id="PTHR16056:SF18">
    <property type="entry name" value="REGULATOR OF MICROTUBULE DYNAMICS PROTEIN 3"/>
    <property type="match status" value="1"/>
</dbReference>
<reference evidence="16" key="1">
    <citation type="submission" date="2011-12" db="EMBL/GenBank/DDBJ databases">
        <title>The Draft Genome of Lepisosteus oculatus.</title>
        <authorList>
            <consortium name="The Broad Institute Genome Assembly &amp; Analysis Group"/>
            <consortium name="Computational R&amp;D Group"/>
            <consortium name="and Sequencing Platform"/>
            <person name="Di Palma F."/>
            <person name="Alfoldi J."/>
            <person name="Johnson J."/>
            <person name="Berlin A."/>
            <person name="Gnerre S."/>
            <person name="Jaffe D."/>
            <person name="MacCallum I."/>
            <person name="Young S."/>
            <person name="Walker B.J."/>
            <person name="Lander E.S."/>
            <person name="Lindblad-Toh K."/>
        </authorList>
    </citation>
    <scope>NUCLEOTIDE SEQUENCE [LARGE SCALE GENOMIC DNA]</scope>
</reference>
<dbReference type="Proteomes" id="UP000018468">
    <property type="component" value="Linkage group LG7"/>
</dbReference>
<evidence type="ECO:0000256" key="4">
    <source>
        <dbReference type="ARBA" id="ARBA00022490"/>
    </source>
</evidence>
<keyword evidence="4" id="KW-0963">Cytoplasm</keyword>
<dbReference type="Pfam" id="PF21033">
    <property type="entry name" value="RMD1-3"/>
    <property type="match status" value="1"/>
</dbReference>
<evidence type="ECO:0000256" key="5">
    <source>
        <dbReference type="ARBA" id="ARBA00022692"/>
    </source>
</evidence>
<keyword evidence="16" id="KW-1185">Reference proteome</keyword>
<accession>W5N4T6</accession>
<dbReference type="GO" id="GO:0097431">
    <property type="term" value="C:mitotic spindle pole"/>
    <property type="evidence" value="ECO:0000318"/>
    <property type="project" value="GO_Central"/>
</dbReference>
<comment type="subcellular location">
    <subcellularLocation>
        <location evidence="3">Cytoplasm</location>
        <location evidence="3">Cytoskeleton</location>
        <location evidence="3">Spindle pole</location>
    </subcellularLocation>
    <subcellularLocation>
        <location evidence="2">Mitochondrion outer membrane</location>
        <topology evidence="2">Single-pass membrane protein</topology>
    </subcellularLocation>
    <subcellularLocation>
        <location evidence="1">Nucleus</location>
    </subcellularLocation>
</comment>
<dbReference type="AlphaFoldDB" id="W5N4T6"/>
<evidence type="ECO:0000256" key="3">
    <source>
        <dbReference type="ARBA" id="ARBA00004647"/>
    </source>
</evidence>
<keyword evidence="11" id="KW-0206">Cytoskeleton</keyword>
<keyword evidence="8" id="KW-0175">Coiled coil</keyword>
<dbReference type="HOGENOM" id="CLU_046369_0_2_1"/>
<keyword evidence="9" id="KW-0496">Mitochondrion</keyword>
<dbReference type="GO" id="GO:0005876">
    <property type="term" value="C:spindle microtubule"/>
    <property type="evidence" value="ECO:0000318"/>
    <property type="project" value="GO_Central"/>
</dbReference>
<feature type="region of interest" description="Disordered" evidence="13">
    <location>
        <begin position="154"/>
        <end position="193"/>
    </location>
</feature>
<dbReference type="GeneTree" id="ENSGT00950000182992"/>
<keyword evidence="7 14" id="KW-1133">Transmembrane helix</keyword>
<dbReference type="GO" id="GO:0005741">
    <property type="term" value="C:mitochondrial outer membrane"/>
    <property type="evidence" value="ECO:0007669"/>
    <property type="project" value="UniProtKB-SubCell"/>
</dbReference>
<evidence type="ECO:0000313" key="15">
    <source>
        <dbReference type="Ensembl" id="ENSLOCP00000015645.1"/>
    </source>
</evidence>
<dbReference type="GO" id="GO:0005739">
    <property type="term" value="C:mitochondrion"/>
    <property type="evidence" value="ECO:0000318"/>
    <property type="project" value="GO_Central"/>
</dbReference>
<dbReference type="Ensembl" id="ENSLOCT00000015674.1">
    <property type="protein sequence ID" value="ENSLOCP00000015645.1"/>
    <property type="gene ID" value="ENSLOCG00000012713.1"/>
</dbReference>
<dbReference type="OMA" id="QHESMHS"/>
<keyword evidence="10 14" id="KW-0472">Membrane</keyword>
<organism evidence="15 16">
    <name type="scientific">Lepisosteus oculatus</name>
    <name type="common">Spotted gar</name>
    <dbReference type="NCBI Taxonomy" id="7918"/>
    <lineage>
        <taxon>Eukaryota</taxon>
        <taxon>Metazoa</taxon>
        <taxon>Chordata</taxon>
        <taxon>Craniata</taxon>
        <taxon>Vertebrata</taxon>
        <taxon>Euteleostomi</taxon>
        <taxon>Actinopterygii</taxon>
        <taxon>Neopterygii</taxon>
        <taxon>Holostei</taxon>
        <taxon>Semionotiformes</taxon>
        <taxon>Lepisosteidae</taxon>
        <taxon>Lepisosteus</taxon>
    </lineage>
</organism>
<dbReference type="EMBL" id="AHAT01019032">
    <property type="status" value="NOT_ANNOTATED_CDS"/>
    <property type="molecule type" value="Genomic_DNA"/>
</dbReference>
<evidence type="ECO:0000256" key="7">
    <source>
        <dbReference type="ARBA" id="ARBA00022989"/>
    </source>
</evidence>
<evidence type="ECO:0000256" key="6">
    <source>
        <dbReference type="ARBA" id="ARBA00022787"/>
    </source>
</evidence>